<dbReference type="SUPFAM" id="SSF159888">
    <property type="entry name" value="YdhG-like"/>
    <property type="match status" value="1"/>
</dbReference>
<organism evidence="2 3">
    <name type="scientific">Streptohalobacillus salinus</name>
    <dbReference type="NCBI Taxonomy" id="621096"/>
    <lineage>
        <taxon>Bacteria</taxon>
        <taxon>Bacillati</taxon>
        <taxon>Bacillota</taxon>
        <taxon>Bacilli</taxon>
        <taxon>Bacillales</taxon>
        <taxon>Bacillaceae</taxon>
        <taxon>Streptohalobacillus</taxon>
    </lineage>
</organism>
<dbReference type="EMBL" id="QJJR01000007">
    <property type="protein sequence ID" value="PXW90943.1"/>
    <property type="molecule type" value="Genomic_DNA"/>
</dbReference>
<dbReference type="AlphaFoldDB" id="A0A2V3W9A4"/>
<dbReference type="OrthoDB" id="5951444at2"/>
<comment type="caution">
    <text evidence="2">The sequence shown here is derived from an EMBL/GenBank/DDBJ whole genome shotgun (WGS) entry which is preliminary data.</text>
</comment>
<feature type="domain" description="YdhG-like" evidence="1">
    <location>
        <begin position="45"/>
        <end position="125"/>
    </location>
</feature>
<reference evidence="2 3" key="1">
    <citation type="submission" date="2018-05" db="EMBL/GenBank/DDBJ databases">
        <title>Genomic Encyclopedia of Type Strains, Phase IV (KMG-IV): sequencing the most valuable type-strain genomes for metagenomic binning, comparative biology and taxonomic classification.</title>
        <authorList>
            <person name="Goeker M."/>
        </authorList>
    </citation>
    <scope>NUCLEOTIDE SEQUENCE [LARGE SCALE GENOMIC DNA]</scope>
    <source>
        <strain evidence="2 3">DSM 22440</strain>
    </source>
</reference>
<dbReference type="Pfam" id="PF08818">
    <property type="entry name" value="DUF1801"/>
    <property type="match status" value="1"/>
</dbReference>
<sequence length="137" mass="15338">MNQTTETVESYLESIEHQGKKEDTQTLFELFKEVSGKPPVIYQGGIVGFGSYHYVYPSGHSGDAPLIGFKTQKAKFSIYLATGDAERDRLLSELGKHKMGKACLYVNKLADIDLDVLSALLKQSIDFLKKNYPETKE</sequence>
<protein>
    <submittedName>
        <fullName evidence="2">Uncharacterized protein DUF1801</fullName>
    </submittedName>
</protein>
<dbReference type="RefSeq" id="WP_110251504.1">
    <property type="nucleotide sequence ID" value="NZ_QJJR01000007.1"/>
</dbReference>
<evidence type="ECO:0000259" key="1">
    <source>
        <dbReference type="Pfam" id="PF08818"/>
    </source>
</evidence>
<name>A0A2V3W9A4_9BACI</name>
<gene>
    <name evidence="2" type="ORF">DES38_10775</name>
</gene>
<evidence type="ECO:0000313" key="3">
    <source>
        <dbReference type="Proteomes" id="UP000247922"/>
    </source>
</evidence>
<dbReference type="Proteomes" id="UP000247922">
    <property type="component" value="Unassembled WGS sequence"/>
</dbReference>
<keyword evidence="3" id="KW-1185">Reference proteome</keyword>
<proteinExistence type="predicted"/>
<evidence type="ECO:0000313" key="2">
    <source>
        <dbReference type="EMBL" id="PXW90943.1"/>
    </source>
</evidence>
<dbReference type="InterPro" id="IPR014922">
    <property type="entry name" value="YdhG-like"/>
</dbReference>
<accession>A0A2V3W9A4</accession>